<dbReference type="EMBL" id="JAZAVJ010000270">
    <property type="protein sequence ID" value="KAK7402959.1"/>
    <property type="molecule type" value="Genomic_DNA"/>
</dbReference>
<reference evidence="3 4" key="1">
    <citation type="journal article" date="2025" name="Microbiol. Resour. Announc.">
        <title>Draft genome sequences for Neonectria magnoliae and Neonectria punicea, canker pathogens of Liriodendron tulipifera and Acer saccharum in West Virginia.</title>
        <authorList>
            <person name="Petronek H.M."/>
            <person name="Kasson M.T."/>
            <person name="Metheny A.M."/>
            <person name="Stauder C.M."/>
            <person name="Lovett B."/>
            <person name="Lynch S.C."/>
            <person name="Garnas J.R."/>
            <person name="Kasson L.R."/>
            <person name="Stajich J.E."/>
        </authorList>
    </citation>
    <scope>NUCLEOTIDE SEQUENCE [LARGE SCALE GENOMIC DNA]</scope>
    <source>
        <strain evidence="3 4">NRRL 64653</strain>
    </source>
</reference>
<dbReference type="Proteomes" id="UP001498476">
    <property type="component" value="Unassembled WGS sequence"/>
</dbReference>
<gene>
    <name evidence="3" type="ORF">QQX98_011269</name>
</gene>
<evidence type="ECO:0000313" key="4">
    <source>
        <dbReference type="Proteomes" id="UP001498476"/>
    </source>
</evidence>
<feature type="coiled-coil region" evidence="1">
    <location>
        <begin position="20"/>
        <end position="68"/>
    </location>
</feature>
<keyword evidence="1" id="KW-0175">Coiled coil</keyword>
<evidence type="ECO:0000256" key="1">
    <source>
        <dbReference type="SAM" id="Coils"/>
    </source>
</evidence>
<feature type="region of interest" description="Disordered" evidence="2">
    <location>
        <begin position="185"/>
        <end position="208"/>
    </location>
</feature>
<comment type="caution">
    <text evidence="3">The sequence shown here is derived from an EMBL/GenBank/DDBJ whole genome shotgun (WGS) entry which is preliminary data.</text>
</comment>
<evidence type="ECO:0000313" key="3">
    <source>
        <dbReference type="EMBL" id="KAK7402959.1"/>
    </source>
</evidence>
<feature type="compositionally biased region" description="Polar residues" evidence="2">
    <location>
        <begin position="194"/>
        <end position="204"/>
    </location>
</feature>
<protein>
    <submittedName>
        <fullName evidence="3">Uncharacterized protein</fullName>
    </submittedName>
</protein>
<evidence type="ECO:0000256" key="2">
    <source>
        <dbReference type="SAM" id="MobiDB-lite"/>
    </source>
</evidence>
<accession>A0ABR1GM90</accession>
<name>A0ABR1GM90_9HYPO</name>
<sequence length="243" mass="27173">MDSDGSSLSPNEDSLENALIQSLEEQNNRLISKVEGLSRERDAARGAIDDVLSDLLSAQCELEDEKQKPADKDAEIAILQQERTLLFQSVSEKEAKWQGLHKQNEQQRRALRSLTAQFQALQELFDDLSINIGQKSLDMSAPLRATKEVELGAKTRELAEQAAKVRHLENELRWQTDQYYQEQQRREAAELSVHASQHGRQGSDNDVAELQSCRAAELASFSQNEWSASVKASKGHASSQQAA</sequence>
<keyword evidence="4" id="KW-1185">Reference proteome</keyword>
<organism evidence="3 4">
    <name type="scientific">Neonectria punicea</name>
    <dbReference type="NCBI Taxonomy" id="979145"/>
    <lineage>
        <taxon>Eukaryota</taxon>
        <taxon>Fungi</taxon>
        <taxon>Dikarya</taxon>
        <taxon>Ascomycota</taxon>
        <taxon>Pezizomycotina</taxon>
        <taxon>Sordariomycetes</taxon>
        <taxon>Hypocreomycetidae</taxon>
        <taxon>Hypocreales</taxon>
        <taxon>Nectriaceae</taxon>
        <taxon>Neonectria</taxon>
    </lineage>
</organism>
<proteinExistence type="predicted"/>
<feature type="coiled-coil region" evidence="1">
    <location>
        <begin position="104"/>
        <end position="171"/>
    </location>
</feature>